<accession>U5C263</accession>
<dbReference type="AlphaFoldDB" id="U5C263"/>
<sequence>MSQMIGQKGQFKTIFGDDFFPENSSGIIFNLLIISKSMFYEFQCNTLENYKFICFKEKKTCYQ</sequence>
<protein>
    <submittedName>
        <fullName evidence="1">Uncharacterized protein</fullName>
    </submittedName>
</protein>
<evidence type="ECO:0000313" key="2">
    <source>
        <dbReference type="Proteomes" id="UP000016843"/>
    </source>
</evidence>
<comment type="caution">
    <text evidence="1">The sequence shown here is derived from an EMBL/GenBank/DDBJ whole genome shotgun (WGS) entry which is preliminary data.</text>
</comment>
<evidence type="ECO:0000313" key="1">
    <source>
        <dbReference type="EMBL" id="ERM83011.1"/>
    </source>
</evidence>
<proteinExistence type="predicted"/>
<name>U5C263_9BACT</name>
<dbReference type="Proteomes" id="UP000016843">
    <property type="component" value="Unassembled WGS sequence"/>
</dbReference>
<organism evidence="1 2">
    <name type="scientific">Rhodonellum psychrophilum GCM71 = DSM 17998</name>
    <dbReference type="NCBI Taxonomy" id="1123057"/>
    <lineage>
        <taxon>Bacteria</taxon>
        <taxon>Pseudomonadati</taxon>
        <taxon>Bacteroidota</taxon>
        <taxon>Cytophagia</taxon>
        <taxon>Cytophagales</taxon>
        <taxon>Cytophagaceae</taxon>
        <taxon>Rhodonellum</taxon>
    </lineage>
</organism>
<reference evidence="1 2" key="1">
    <citation type="journal article" date="2013" name="Genome Announc.">
        <title>Draft Genome Sequence of the Psychrophilic and Alkaliphilic Rhodonellum psychrophilum Strain GCM71T.</title>
        <authorList>
            <person name="Hauptmann A.L."/>
            <person name="Glaring M.A."/>
            <person name="Hallin P.F."/>
            <person name="Prieme A."/>
            <person name="Stougaard P."/>
        </authorList>
    </citation>
    <scope>NUCLEOTIDE SEQUENCE [LARGE SCALE GENOMIC DNA]</scope>
    <source>
        <strain evidence="1 2">GCM71</strain>
    </source>
</reference>
<gene>
    <name evidence="1" type="ORF">P872_05195</name>
</gene>
<dbReference type="EMBL" id="AWXR01000019">
    <property type="protein sequence ID" value="ERM83011.1"/>
    <property type="molecule type" value="Genomic_DNA"/>
</dbReference>
<keyword evidence="2" id="KW-1185">Reference proteome</keyword>